<proteinExistence type="predicted"/>
<evidence type="ECO:0000313" key="3">
    <source>
        <dbReference type="EMBL" id="MEI5985255.1"/>
    </source>
</evidence>
<name>A0ABU8I6A3_9SPHI</name>
<sequence>MKKLTIYIFISVLGIGALQAQIKNQETITASIKGNCGMCKKTIEKAGNEKNISAVNWDADSQTASISFDKTKTSKEAILKKIAQVGYDNESFRAPDDVYAKLHECCLYDRDHETAVAKEDHAGHIAKNDHAAHSSHQMNNSKETSLNSVYGHYLGLKDALVASNANTAASHAKELSKAIQQVDMGKLEKSEHDAWMKVYKSLEKDASAIAAEKSIDKQRINFINLSNNLYSLAKVAKADKPLYWQFCPMANNNKGAFWLSSEQEIKNPYFGSKMLTCGSVKEKI</sequence>
<organism evidence="3 4">
    <name type="scientific">Sphingobacterium tenebrionis</name>
    <dbReference type="NCBI Taxonomy" id="3111775"/>
    <lineage>
        <taxon>Bacteria</taxon>
        <taxon>Pseudomonadati</taxon>
        <taxon>Bacteroidota</taxon>
        <taxon>Sphingobacteriia</taxon>
        <taxon>Sphingobacteriales</taxon>
        <taxon>Sphingobacteriaceae</taxon>
        <taxon>Sphingobacterium</taxon>
    </lineage>
</organism>
<accession>A0ABU8I6A3</accession>
<gene>
    <name evidence="3" type="ORF">VJ786_10105</name>
</gene>
<dbReference type="RefSeq" id="WP_209023117.1">
    <property type="nucleotide sequence ID" value="NZ_JAYLLN010000022.1"/>
</dbReference>
<dbReference type="SUPFAM" id="SSF55008">
    <property type="entry name" value="HMA, heavy metal-associated domain"/>
    <property type="match status" value="1"/>
</dbReference>
<dbReference type="EMBL" id="JAYLLN010000022">
    <property type="protein sequence ID" value="MEI5985255.1"/>
    <property type="molecule type" value="Genomic_DNA"/>
</dbReference>
<dbReference type="InterPro" id="IPR036163">
    <property type="entry name" value="HMA_dom_sf"/>
</dbReference>
<dbReference type="Proteomes" id="UP001363035">
    <property type="component" value="Unassembled WGS sequence"/>
</dbReference>
<feature type="chain" id="PRO_5046434551" evidence="1">
    <location>
        <begin position="21"/>
        <end position="284"/>
    </location>
</feature>
<keyword evidence="1" id="KW-0732">Signal</keyword>
<keyword evidence="4" id="KW-1185">Reference proteome</keyword>
<comment type="caution">
    <text evidence="3">The sequence shown here is derived from an EMBL/GenBank/DDBJ whole genome shotgun (WGS) entry which is preliminary data.</text>
</comment>
<dbReference type="InterPro" id="IPR021782">
    <property type="entry name" value="DUF3347"/>
</dbReference>
<reference evidence="3 4" key="1">
    <citation type="submission" date="2024-01" db="EMBL/GenBank/DDBJ databases">
        <title>Sphingobacterium tenebrionis sp. nov., a novel endophyte isolated from tenebrio molitor intestines.</title>
        <authorList>
            <person name="Zhang C."/>
        </authorList>
    </citation>
    <scope>NUCLEOTIDE SEQUENCE [LARGE SCALE GENOMIC DNA]</scope>
    <source>
        <strain evidence="3 4">PU5-4</strain>
    </source>
</reference>
<evidence type="ECO:0000256" key="1">
    <source>
        <dbReference type="SAM" id="SignalP"/>
    </source>
</evidence>
<dbReference type="Pfam" id="PF11827">
    <property type="entry name" value="DUF3347"/>
    <property type="match status" value="1"/>
</dbReference>
<protein>
    <submittedName>
        <fullName evidence="3">DUF3347 domain-containing protein</fullName>
    </submittedName>
</protein>
<feature type="domain" description="DUF3347" evidence="2">
    <location>
        <begin position="149"/>
        <end position="238"/>
    </location>
</feature>
<evidence type="ECO:0000313" key="4">
    <source>
        <dbReference type="Proteomes" id="UP001363035"/>
    </source>
</evidence>
<dbReference type="Gene3D" id="3.30.70.100">
    <property type="match status" value="1"/>
</dbReference>
<evidence type="ECO:0000259" key="2">
    <source>
        <dbReference type="Pfam" id="PF11827"/>
    </source>
</evidence>
<feature type="signal peptide" evidence="1">
    <location>
        <begin position="1"/>
        <end position="20"/>
    </location>
</feature>